<organism evidence="3 4">
    <name type="scientific">Mycena metata</name>
    <dbReference type="NCBI Taxonomy" id="1033252"/>
    <lineage>
        <taxon>Eukaryota</taxon>
        <taxon>Fungi</taxon>
        <taxon>Dikarya</taxon>
        <taxon>Basidiomycota</taxon>
        <taxon>Agaricomycotina</taxon>
        <taxon>Agaricomycetes</taxon>
        <taxon>Agaricomycetidae</taxon>
        <taxon>Agaricales</taxon>
        <taxon>Marasmiineae</taxon>
        <taxon>Mycenaceae</taxon>
        <taxon>Mycena</taxon>
    </lineage>
</organism>
<proteinExistence type="predicted"/>
<dbReference type="EMBL" id="JARKIB010000118">
    <property type="protein sequence ID" value="KAJ7737068.1"/>
    <property type="molecule type" value="Genomic_DNA"/>
</dbReference>
<dbReference type="Pfam" id="PF20434">
    <property type="entry name" value="BD-FAE"/>
    <property type="match status" value="1"/>
</dbReference>
<feature type="domain" description="BD-FAE-like" evidence="2">
    <location>
        <begin position="52"/>
        <end position="161"/>
    </location>
</feature>
<protein>
    <submittedName>
        <fullName evidence="3">Alpha/Beta hydrolase protein</fullName>
    </submittedName>
</protein>
<dbReference type="GO" id="GO:0016787">
    <property type="term" value="F:hydrolase activity"/>
    <property type="evidence" value="ECO:0007669"/>
    <property type="project" value="UniProtKB-KW"/>
</dbReference>
<name>A0AAD7I9S4_9AGAR</name>
<keyword evidence="4" id="KW-1185">Reference proteome</keyword>
<evidence type="ECO:0000259" key="2">
    <source>
        <dbReference type="Pfam" id="PF20434"/>
    </source>
</evidence>
<dbReference type="InterPro" id="IPR049492">
    <property type="entry name" value="BD-FAE-like_dom"/>
</dbReference>
<dbReference type="InterPro" id="IPR029058">
    <property type="entry name" value="AB_hydrolase_fold"/>
</dbReference>
<gene>
    <name evidence="3" type="ORF">B0H16DRAFT_1572519</name>
</gene>
<evidence type="ECO:0000313" key="3">
    <source>
        <dbReference type="EMBL" id="KAJ7737068.1"/>
    </source>
</evidence>
<comment type="caution">
    <text evidence="3">The sequence shown here is derived from an EMBL/GenBank/DDBJ whole genome shotgun (WGS) entry which is preliminary data.</text>
</comment>
<evidence type="ECO:0000313" key="4">
    <source>
        <dbReference type="Proteomes" id="UP001215598"/>
    </source>
</evidence>
<dbReference type="PANTHER" id="PTHR48081">
    <property type="entry name" value="AB HYDROLASE SUPERFAMILY PROTEIN C4A8.06C"/>
    <property type="match status" value="1"/>
</dbReference>
<accession>A0AAD7I9S4</accession>
<dbReference type="Gene3D" id="3.40.50.1820">
    <property type="entry name" value="alpha/beta hydrolase"/>
    <property type="match status" value="1"/>
</dbReference>
<sequence length="301" mass="32778">MDAVAQMKETDIQAILFPTMSAFMPLHEPHREKIAQARKTFKYGATDRHQVDVYYPPQNGKKHPILVFVYGGGFVSGERQLPAPVDLGYGNVGLYFAKRGFVTIIPDYRLAPGTTFPGPAEDIRDALSWAVAHSADLGPDADLESLFLLGHSAGGVHALTLLLEPSILKSTPSLRIKGVAVGSACFHFEPKDLEVALREPANMYFGSREATKAHDPLGLFLAASPETVKALPPLAILTAEYDPEWFKVVAKDFEAALKEKSVSPALGIVAEGHNHISFTWALGTGQGEKWAEEVVVWMESL</sequence>
<dbReference type="SUPFAM" id="SSF53474">
    <property type="entry name" value="alpha/beta-Hydrolases"/>
    <property type="match status" value="1"/>
</dbReference>
<dbReference type="Proteomes" id="UP001215598">
    <property type="component" value="Unassembled WGS sequence"/>
</dbReference>
<dbReference type="InterPro" id="IPR050300">
    <property type="entry name" value="GDXG_lipolytic_enzyme"/>
</dbReference>
<evidence type="ECO:0000256" key="1">
    <source>
        <dbReference type="ARBA" id="ARBA00022801"/>
    </source>
</evidence>
<keyword evidence="1 3" id="KW-0378">Hydrolase</keyword>
<reference evidence="3" key="1">
    <citation type="submission" date="2023-03" db="EMBL/GenBank/DDBJ databases">
        <title>Massive genome expansion in bonnet fungi (Mycena s.s.) driven by repeated elements and novel gene families across ecological guilds.</title>
        <authorList>
            <consortium name="Lawrence Berkeley National Laboratory"/>
            <person name="Harder C.B."/>
            <person name="Miyauchi S."/>
            <person name="Viragh M."/>
            <person name="Kuo A."/>
            <person name="Thoen E."/>
            <person name="Andreopoulos B."/>
            <person name="Lu D."/>
            <person name="Skrede I."/>
            <person name="Drula E."/>
            <person name="Henrissat B."/>
            <person name="Morin E."/>
            <person name="Kohler A."/>
            <person name="Barry K."/>
            <person name="LaButti K."/>
            <person name="Morin E."/>
            <person name="Salamov A."/>
            <person name="Lipzen A."/>
            <person name="Mereny Z."/>
            <person name="Hegedus B."/>
            <person name="Baldrian P."/>
            <person name="Stursova M."/>
            <person name="Weitz H."/>
            <person name="Taylor A."/>
            <person name="Grigoriev I.V."/>
            <person name="Nagy L.G."/>
            <person name="Martin F."/>
            <person name="Kauserud H."/>
        </authorList>
    </citation>
    <scope>NUCLEOTIDE SEQUENCE</scope>
    <source>
        <strain evidence="3">CBHHK182m</strain>
    </source>
</reference>
<dbReference type="AlphaFoldDB" id="A0AAD7I9S4"/>